<accession>A0AAN8YYU4</accession>
<keyword evidence="3" id="KW-1185">Reference proteome</keyword>
<dbReference type="EMBL" id="JBAMMX010000022">
    <property type="protein sequence ID" value="KAK6917987.1"/>
    <property type="molecule type" value="Genomic_DNA"/>
</dbReference>
<dbReference type="PANTHER" id="PTHR21551:SF24">
    <property type="entry name" value="PROTEIN PAT1 HOMOLOG 2"/>
    <property type="match status" value="1"/>
</dbReference>
<protein>
    <recommendedName>
        <fullName evidence="4">mRNA decay factor PAT1 domain-containing protein</fullName>
    </recommendedName>
</protein>
<name>A0AAN8YYU4_9MAGN</name>
<evidence type="ECO:0008006" key="4">
    <source>
        <dbReference type="Google" id="ProtNLM"/>
    </source>
</evidence>
<reference evidence="2 3" key="1">
    <citation type="submission" date="2023-12" db="EMBL/GenBank/DDBJ databases">
        <title>A high-quality genome assembly for Dillenia turbinata (Dilleniales).</title>
        <authorList>
            <person name="Chanderbali A."/>
        </authorList>
    </citation>
    <scope>NUCLEOTIDE SEQUENCE [LARGE SCALE GENOMIC DNA]</scope>
    <source>
        <strain evidence="2">LSX21</strain>
        <tissue evidence="2">Leaf</tissue>
    </source>
</reference>
<evidence type="ECO:0000256" key="1">
    <source>
        <dbReference type="SAM" id="MobiDB-lite"/>
    </source>
</evidence>
<feature type="region of interest" description="Disordered" evidence="1">
    <location>
        <begin position="361"/>
        <end position="391"/>
    </location>
</feature>
<gene>
    <name evidence="2" type="ORF">RJ641_016409</name>
</gene>
<dbReference type="PANTHER" id="PTHR21551">
    <property type="entry name" value="TOPOISOMERASE II-ASSOCIATED PROTEIN PAT1"/>
    <property type="match status" value="1"/>
</dbReference>
<dbReference type="AlphaFoldDB" id="A0AAN8YYU4"/>
<sequence>MEKREKFNGLLNKETPLVLLSNDHQVIQKLQEYGLFIEGTTELLKGYWEFKCILETYQLLNGESLSEHDVDVIATSFVQGLWHGPKIVMLSFYIRLLVEWFDLNHENNDYIFTCAVSELDFCCNIFSGSSVTEWTQDADFSNWLDQQIFDAEIAQEGKRWSSQPHLSSAHFAESKPLYRTSSYPQQQQQQQQQHFHSEPVLVPKSSFTSFPPPGGGSQQPLLHQQSHHLNAPSFPGGPHLGFSAPNLTSNIHLSGLSHGINYTGNLPQITPSGLSLNSRTQNPWVSRAGLIHSDHAGLLNYIFQHQLPHHNGFMPSQLMSPQQQLQQQRLHHQALQSQLFSALPLSPRLLSKYEAMMGLTDLRDQRPKSSHRRQSTRLSQQSSDASSQKSEIVLPQFRSKYMTAEEIESILKMQQAATHSNDPYIDDYYHQARLAKTSAGSLLKHRFCPSHLREAHSRGRSGGEQNTHLPIDGLGRLPLSSIRRPRPLLDVDLPASASGDGSAELKVSERPLEQEPMLAARITIEDGFCLLLDIDDIDRLLQFGQQPDGGTQLRRRRQMLLEGLAASLQLVDPLAKSGHAVGLAPKDDLVFLRLVSLPKGRKFLSRFIKLIFPGGDLGRIICMAIFRHLRFLFGGLPSDSGAAETIINLSKTVSACVNGMDLNALSACLAAVVCSSEQPPLRPLGSPAGDGASVILKSVLERATELLTDPHASGGYSVPNRALWQASFDAFFALLTKYCVSKYESILQSIYSQAQPEAIGSEAAGAISREMPVELLRASLPHTDEHQRKLLLDFVQQSMPVTGFNACGGSSGQVTSESVRGRGNLLTRDNHCLIGTPSLSGGDFYKWGFAGRKQQCLDLKLGNNYAVFPS</sequence>
<evidence type="ECO:0000313" key="2">
    <source>
        <dbReference type="EMBL" id="KAK6917987.1"/>
    </source>
</evidence>
<proteinExistence type="predicted"/>
<evidence type="ECO:0000313" key="3">
    <source>
        <dbReference type="Proteomes" id="UP001370490"/>
    </source>
</evidence>
<dbReference type="GO" id="GO:0000290">
    <property type="term" value="P:deadenylation-dependent decapping of nuclear-transcribed mRNA"/>
    <property type="evidence" value="ECO:0007669"/>
    <property type="project" value="InterPro"/>
</dbReference>
<organism evidence="2 3">
    <name type="scientific">Dillenia turbinata</name>
    <dbReference type="NCBI Taxonomy" id="194707"/>
    <lineage>
        <taxon>Eukaryota</taxon>
        <taxon>Viridiplantae</taxon>
        <taxon>Streptophyta</taxon>
        <taxon>Embryophyta</taxon>
        <taxon>Tracheophyta</taxon>
        <taxon>Spermatophyta</taxon>
        <taxon>Magnoliopsida</taxon>
        <taxon>eudicotyledons</taxon>
        <taxon>Gunneridae</taxon>
        <taxon>Pentapetalae</taxon>
        <taxon>Dilleniales</taxon>
        <taxon>Dilleniaceae</taxon>
        <taxon>Dillenia</taxon>
    </lineage>
</organism>
<dbReference type="GO" id="GO:0000932">
    <property type="term" value="C:P-body"/>
    <property type="evidence" value="ECO:0007669"/>
    <property type="project" value="TreeGrafter"/>
</dbReference>
<feature type="compositionally biased region" description="Low complexity" evidence="1">
    <location>
        <begin position="376"/>
        <end position="390"/>
    </location>
</feature>
<dbReference type="GO" id="GO:0033962">
    <property type="term" value="P:P-body assembly"/>
    <property type="evidence" value="ECO:0007669"/>
    <property type="project" value="TreeGrafter"/>
</dbReference>
<feature type="compositionally biased region" description="Low complexity" evidence="1">
    <location>
        <begin position="218"/>
        <end position="229"/>
    </location>
</feature>
<feature type="region of interest" description="Disordered" evidence="1">
    <location>
        <begin position="206"/>
        <end position="241"/>
    </location>
</feature>
<dbReference type="InterPro" id="IPR039900">
    <property type="entry name" value="Pat1-like"/>
</dbReference>
<dbReference type="GO" id="GO:0003723">
    <property type="term" value="F:RNA binding"/>
    <property type="evidence" value="ECO:0007669"/>
    <property type="project" value="TreeGrafter"/>
</dbReference>
<dbReference type="Proteomes" id="UP001370490">
    <property type="component" value="Unassembled WGS sequence"/>
</dbReference>
<comment type="caution">
    <text evidence="2">The sequence shown here is derived from an EMBL/GenBank/DDBJ whole genome shotgun (WGS) entry which is preliminary data.</text>
</comment>